<keyword evidence="1" id="KW-0472">Membrane</keyword>
<feature type="transmembrane region" description="Helical" evidence="1">
    <location>
        <begin position="207"/>
        <end position="223"/>
    </location>
</feature>
<gene>
    <name evidence="2" type="ORF">H9637_13505</name>
</gene>
<feature type="transmembrane region" description="Helical" evidence="1">
    <location>
        <begin position="5"/>
        <end position="23"/>
    </location>
</feature>
<organism evidence="2 3">
    <name type="scientific">Clostridium faecium</name>
    <dbReference type="NCBI Taxonomy" id="2762223"/>
    <lineage>
        <taxon>Bacteria</taxon>
        <taxon>Bacillati</taxon>
        <taxon>Bacillota</taxon>
        <taxon>Clostridia</taxon>
        <taxon>Eubacteriales</taxon>
        <taxon>Clostridiaceae</taxon>
        <taxon>Clostridium</taxon>
    </lineage>
</organism>
<feature type="transmembrane region" description="Helical" evidence="1">
    <location>
        <begin position="58"/>
        <end position="76"/>
    </location>
</feature>
<comment type="caution">
    <text evidence="2">The sequence shown here is derived from an EMBL/GenBank/DDBJ whole genome shotgun (WGS) entry which is preliminary data.</text>
</comment>
<evidence type="ECO:0000313" key="2">
    <source>
        <dbReference type="EMBL" id="MBD8048037.1"/>
    </source>
</evidence>
<dbReference type="InterPro" id="IPR008875">
    <property type="entry name" value="TraX"/>
</dbReference>
<feature type="transmembrane region" description="Helical" evidence="1">
    <location>
        <begin position="110"/>
        <end position="128"/>
    </location>
</feature>
<dbReference type="Proteomes" id="UP000627166">
    <property type="component" value="Unassembled WGS sequence"/>
</dbReference>
<proteinExistence type="predicted"/>
<feature type="transmembrane region" description="Helical" evidence="1">
    <location>
        <begin position="82"/>
        <end position="98"/>
    </location>
</feature>
<feature type="transmembrane region" description="Helical" evidence="1">
    <location>
        <begin position="148"/>
        <end position="168"/>
    </location>
</feature>
<sequence length="229" mass="26589">MSNFYLKLIACICMLIDHIGYLFFPQYEFLRVIGRIAFPIFSYLITEGYTHTSSIRKYSLRLLIFALVSQIPYMLVFNTSNLNIFFTLFIGLITIYATDHEFSKNQLLNNISKIIAILALVASSYLFHTEYGIYGVLTILAFKLFKCNFTKLIIAQVIVNIIYIVPIYKYVFINGYINLGIFIQSTSLLSLIFIKKYNGEKGKSFKYAFYALYPLHILLLYIIKKLLVI</sequence>
<dbReference type="RefSeq" id="WP_191740994.1">
    <property type="nucleotide sequence ID" value="NZ_JACSQB010000110.1"/>
</dbReference>
<protein>
    <submittedName>
        <fullName evidence="2">Conjugal transfer protein TraX</fullName>
    </submittedName>
</protein>
<accession>A0ABR8YUU3</accession>
<name>A0ABR8YUU3_9CLOT</name>
<keyword evidence="1" id="KW-0812">Transmembrane</keyword>
<reference evidence="2 3" key="1">
    <citation type="submission" date="2020-08" db="EMBL/GenBank/DDBJ databases">
        <title>A Genomic Blueprint of the Chicken Gut Microbiome.</title>
        <authorList>
            <person name="Gilroy R."/>
            <person name="Ravi A."/>
            <person name="Getino M."/>
            <person name="Pursley I."/>
            <person name="Horton D.L."/>
            <person name="Alikhan N.-F."/>
            <person name="Baker D."/>
            <person name="Gharbi K."/>
            <person name="Hall N."/>
            <person name="Watson M."/>
            <person name="Adriaenssens E.M."/>
            <person name="Foster-Nyarko E."/>
            <person name="Jarju S."/>
            <person name="Secka A."/>
            <person name="Antonio M."/>
            <person name="Oren A."/>
            <person name="Chaudhuri R."/>
            <person name="La Ragione R.M."/>
            <person name="Hildebrand F."/>
            <person name="Pallen M.J."/>
        </authorList>
    </citation>
    <scope>NUCLEOTIDE SEQUENCE [LARGE SCALE GENOMIC DNA]</scope>
    <source>
        <strain evidence="2 3">N37</strain>
    </source>
</reference>
<keyword evidence="1" id="KW-1133">Transmembrane helix</keyword>
<evidence type="ECO:0000313" key="3">
    <source>
        <dbReference type="Proteomes" id="UP000627166"/>
    </source>
</evidence>
<dbReference type="EMBL" id="JACSQB010000110">
    <property type="protein sequence ID" value="MBD8048037.1"/>
    <property type="molecule type" value="Genomic_DNA"/>
</dbReference>
<evidence type="ECO:0000256" key="1">
    <source>
        <dbReference type="SAM" id="Phobius"/>
    </source>
</evidence>
<keyword evidence="3" id="KW-1185">Reference proteome</keyword>
<dbReference type="Pfam" id="PF05857">
    <property type="entry name" value="TraX"/>
    <property type="match status" value="1"/>
</dbReference>
<feature type="transmembrane region" description="Helical" evidence="1">
    <location>
        <begin position="175"/>
        <end position="195"/>
    </location>
</feature>